<feature type="region of interest" description="Disordered" evidence="1">
    <location>
        <begin position="108"/>
        <end position="134"/>
    </location>
</feature>
<dbReference type="Proteomes" id="UP000579812">
    <property type="component" value="Unassembled WGS sequence"/>
</dbReference>
<evidence type="ECO:0000313" key="2">
    <source>
        <dbReference type="EMBL" id="KAF4117006.1"/>
    </source>
</evidence>
<keyword evidence="3" id="KW-1185">Reference proteome</keyword>
<evidence type="ECO:0000313" key="3">
    <source>
        <dbReference type="Proteomes" id="UP000579812"/>
    </source>
</evidence>
<name>A0A7J6DCG6_9TELE</name>
<accession>A0A7J6DCG6</accession>
<comment type="caution">
    <text evidence="2">The sequence shown here is derived from an EMBL/GenBank/DDBJ whole genome shotgun (WGS) entry which is preliminary data.</text>
</comment>
<dbReference type="EMBL" id="JAAMOB010000002">
    <property type="protein sequence ID" value="KAF4117006.1"/>
    <property type="molecule type" value="Genomic_DNA"/>
</dbReference>
<reference evidence="2 3" key="1">
    <citation type="submission" date="2020-04" db="EMBL/GenBank/DDBJ databases">
        <title>Chromosome-level genome assembly of a cyprinid fish Onychostoma macrolepis by integration of Nanopore Sequencing, Bionano and Hi-C technology.</title>
        <authorList>
            <person name="Wang D."/>
        </authorList>
    </citation>
    <scope>NUCLEOTIDE SEQUENCE [LARGE SCALE GENOMIC DNA]</scope>
    <source>
        <strain evidence="2">SWU-2019</strain>
        <tissue evidence="2">Muscle</tissue>
    </source>
</reference>
<evidence type="ECO:0000256" key="1">
    <source>
        <dbReference type="SAM" id="MobiDB-lite"/>
    </source>
</evidence>
<organism evidence="2 3">
    <name type="scientific">Onychostoma macrolepis</name>
    <dbReference type="NCBI Taxonomy" id="369639"/>
    <lineage>
        <taxon>Eukaryota</taxon>
        <taxon>Metazoa</taxon>
        <taxon>Chordata</taxon>
        <taxon>Craniata</taxon>
        <taxon>Vertebrata</taxon>
        <taxon>Euteleostomi</taxon>
        <taxon>Actinopterygii</taxon>
        <taxon>Neopterygii</taxon>
        <taxon>Teleostei</taxon>
        <taxon>Ostariophysi</taxon>
        <taxon>Cypriniformes</taxon>
        <taxon>Cyprinidae</taxon>
        <taxon>Acrossocheilinae</taxon>
        <taxon>Onychostoma</taxon>
    </lineage>
</organism>
<dbReference type="AlphaFoldDB" id="A0A7J6DCG6"/>
<gene>
    <name evidence="2" type="ORF">G5714_001559</name>
</gene>
<protein>
    <submittedName>
        <fullName evidence="2">Uncharacterized protein</fullName>
    </submittedName>
</protein>
<feature type="compositionally biased region" description="Basic residues" evidence="1">
    <location>
        <begin position="114"/>
        <end position="131"/>
    </location>
</feature>
<sequence length="159" mass="17795">MDPIRCAVHLRYNLCNCSSATTILTETNLPSFNGSFLSNRCQCAIACASGKSDSTCIIKLPVDAVFLLLLLLLDLMMFTELAEPDESLELASGAQSIHRTSKDWGLTLKEHGAPTRHRDRRTTKRTSKSPSHKQVNLPRWLVNLMRDIEEATTHELTIE</sequence>
<proteinExistence type="predicted"/>